<accession>A0A2S1SGB9</accession>
<proteinExistence type="predicted"/>
<organism evidence="2 3">
    <name type="scientific">Flavobacterium pallidum</name>
    <dbReference type="NCBI Taxonomy" id="2172098"/>
    <lineage>
        <taxon>Bacteria</taxon>
        <taxon>Pseudomonadati</taxon>
        <taxon>Bacteroidota</taxon>
        <taxon>Flavobacteriia</taxon>
        <taxon>Flavobacteriales</taxon>
        <taxon>Flavobacteriaceae</taxon>
        <taxon>Flavobacterium</taxon>
    </lineage>
</organism>
<dbReference type="RefSeq" id="WP_108903243.1">
    <property type="nucleotide sequence ID" value="NZ_CP029187.1"/>
</dbReference>
<dbReference type="Gene3D" id="2.40.160.60">
    <property type="entry name" value="Outer membrane protein transport protein (OMPP1/FadL/TodX)"/>
    <property type="match status" value="1"/>
</dbReference>
<evidence type="ECO:0000256" key="1">
    <source>
        <dbReference type="SAM" id="SignalP"/>
    </source>
</evidence>
<name>A0A2S1SGB9_9FLAO</name>
<keyword evidence="3" id="KW-1185">Reference proteome</keyword>
<dbReference type="SUPFAM" id="SSF56935">
    <property type="entry name" value="Porins"/>
    <property type="match status" value="1"/>
</dbReference>
<dbReference type="EMBL" id="CP029187">
    <property type="protein sequence ID" value="AWI25453.1"/>
    <property type="molecule type" value="Genomic_DNA"/>
</dbReference>
<sequence length="414" mass="44905">MIKKLLATIVLLFSLAITAQSGTSSPYSFYGIGDVTFKGAAENRFMGGVAVFSDSIHLNLSNPASIAGLKLTTFTVGGTNSRNKLITNTQESKASRTSVDYLALAIPIGKWSVSAALLPYSSVGYRTQRLAQNVNETSSRFEGSGGVNKASIGTAYSLNSKWNIGANVEYNFGQISTTSYEFLPDIQLGSREKNVSNVSGVTFNTGLMYQSRVNNKFDVFGSFTFTPETKLALQNERKIATVTGLNSSGSDEVQVDVDDTTVNLPAKFSVGGGFGVVRKWLIGTEVTFRESGNLGSRFTDISNVGYENSQKYSLGGYFIPNYNAYNGYFKRVTYRGGLRYEKTGLIIAGKSIEDMAVTAGFGFPVGNGSFSNINLGVEFGRKGTKAASLVRENYTNFTLSLSLNDKWFVKRKYD</sequence>
<feature type="chain" id="PRO_5015703289" description="Aromatic hydrocarbon degradation protein" evidence="1">
    <location>
        <begin position="20"/>
        <end position="414"/>
    </location>
</feature>
<dbReference type="OrthoDB" id="1491239at2"/>
<evidence type="ECO:0008006" key="4">
    <source>
        <dbReference type="Google" id="ProtNLM"/>
    </source>
</evidence>
<reference evidence="2 3" key="1">
    <citation type="submission" date="2018-05" db="EMBL/GenBank/DDBJ databases">
        <title>Genome sequencing of Flavobacterium sp. HYN0049.</title>
        <authorList>
            <person name="Yi H."/>
            <person name="Baek C."/>
        </authorList>
    </citation>
    <scope>NUCLEOTIDE SEQUENCE [LARGE SCALE GENOMIC DNA]</scope>
    <source>
        <strain evidence="2 3">HYN0049</strain>
    </source>
</reference>
<feature type="signal peptide" evidence="1">
    <location>
        <begin position="1"/>
        <end position="19"/>
    </location>
</feature>
<keyword evidence="1" id="KW-0732">Signal</keyword>
<dbReference type="AlphaFoldDB" id="A0A2S1SGB9"/>
<evidence type="ECO:0000313" key="2">
    <source>
        <dbReference type="EMBL" id="AWI25453.1"/>
    </source>
</evidence>
<evidence type="ECO:0000313" key="3">
    <source>
        <dbReference type="Proteomes" id="UP000244937"/>
    </source>
</evidence>
<protein>
    <recommendedName>
        <fullName evidence="4">Aromatic hydrocarbon degradation protein</fullName>
    </recommendedName>
</protein>
<dbReference type="KEGG" id="fpal:HYN49_05820"/>
<dbReference type="Proteomes" id="UP000244937">
    <property type="component" value="Chromosome"/>
</dbReference>
<gene>
    <name evidence="2" type="ORF">HYN49_05820</name>
</gene>